<dbReference type="Gene3D" id="3.40.50.1240">
    <property type="entry name" value="Phosphoglycerate mutase-like"/>
    <property type="match status" value="1"/>
</dbReference>
<dbReference type="CDD" id="cd07067">
    <property type="entry name" value="HP_PGM_like"/>
    <property type="match status" value="1"/>
</dbReference>
<evidence type="ECO:0000313" key="2">
    <source>
        <dbReference type="Proteomes" id="UP000031419"/>
    </source>
</evidence>
<accession>A0A073B0B5</accession>
<proteinExistence type="predicted"/>
<comment type="caution">
    <text evidence="1">The sequence shown here is derived from an EMBL/GenBank/DDBJ whole genome shotgun (WGS) entry which is preliminary data.</text>
</comment>
<keyword evidence="1" id="KW-0418">Kinase</keyword>
<dbReference type="OrthoDB" id="9783269at2"/>
<keyword evidence="1" id="KW-0808">Transferase</keyword>
<dbReference type="EMBL" id="JNVU01000017">
    <property type="protein sequence ID" value="KEI45055.1"/>
    <property type="molecule type" value="Genomic_DNA"/>
</dbReference>
<evidence type="ECO:0000313" key="1">
    <source>
        <dbReference type="EMBL" id="KEI45055.1"/>
    </source>
</evidence>
<dbReference type="PANTHER" id="PTHR48100">
    <property type="entry name" value="BROAD-SPECIFICITY PHOSPHATASE YOR283W-RELATED"/>
    <property type="match status" value="1"/>
</dbReference>
<gene>
    <name evidence="1" type="ORF">GU90_07615</name>
</gene>
<dbReference type="InterPro" id="IPR013078">
    <property type="entry name" value="His_Pase_superF_clade-1"/>
</dbReference>
<dbReference type="InterPro" id="IPR050275">
    <property type="entry name" value="PGM_Phosphatase"/>
</dbReference>
<dbReference type="RefSeq" id="WP_037342847.1">
    <property type="nucleotide sequence ID" value="NZ_JAJUIW010000006.1"/>
</dbReference>
<keyword evidence="2" id="KW-1185">Reference proteome</keyword>
<organism evidence="1 2">
    <name type="scientific">Saccharopolyspora rectivirgula</name>
    <dbReference type="NCBI Taxonomy" id="28042"/>
    <lineage>
        <taxon>Bacteria</taxon>
        <taxon>Bacillati</taxon>
        <taxon>Actinomycetota</taxon>
        <taxon>Actinomycetes</taxon>
        <taxon>Pseudonocardiales</taxon>
        <taxon>Pseudonocardiaceae</taxon>
        <taxon>Saccharopolyspora</taxon>
    </lineage>
</organism>
<dbReference type="Proteomes" id="UP000031419">
    <property type="component" value="Unassembled WGS sequence"/>
</dbReference>
<dbReference type="Pfam" id="PF00300">
    <property type="entry name" value="His_Phos_1"/>
    <property type="match status" value="1"/>
</dbReference>
<name>A0A073B0B5_9PSEU</name>
<dbReference type="eggNOG" id="COG0406">
    <property type="taxonomic scope" value="Bacteria"/>
</dbReference>
<dbReference type="SMART" id="SM00855">
    <property type="entry name" value="PGAM"/>
    <property type="match status" value="1"/>
</dbReference>
<protein>
    <submittedName>
        <fullName evidence="1">Phosphoglycerate kinase</fullName>
    </submittedName>
</protein>
<dbReference type="GO" id="GO:0005829">
    <property type="term" value="C:cytosol"/>
    <property type="evidence" value="ECO:0007669"/>
    <property type="project" value="TreeGrafter"/>
</dbReference>
<dbReference type="STRING" id="28042.GU90_07615"/>
<dbReference type="SUPFAM" id="SSF53254">
    <property type="entry name" value="Phosphoglycerate mutase-like"/>
    <property type="match status" value="1"/>
</dbReference>
<dbReference type="GO" id="GO:0016301">
    <property type="term" value="F:kinase activity"/>
    <property type="evidence" value="ECO:0007669"/>
    <property type="project" value="UniProtKB-KW"/>
</dbReference>
<dbReference type="GO" id="GO:0016791">
    <property type="term" value="F:phosphatase activity"/>
    <property type="evidence" value="ECO:0007669"/>
    <property type="project" value="TreeGrafter"/>
</dbReference>
<dbReference type="PANTHER" id="PTHR48100:SF44">
    <property type="entry name" value="PHOSPHATASE C1620.13-RELATED"/>
    <property type="match status" value="1"/>
</dbReference>
<sequence>MSSVEYRQVSFTPPPGATDILLVRHGESAPARPDQPFPLLDGQGDPELAETGRVQAERVAQRLADERIDAVYVTPLRRTAQTAAPLLAELGIEPVVEPDLREVHLGEWEGGVYRQKLAEGDPLVKQLLAEQRWDVIPGAEDPELLRERVTKAIGRIAADHPDQRVAVFTHGGIIGEVLALASGSRPFSFLSADNGSISQVVVTGSNWFVRRFNDTAHLAGIPTG</sequence>
<reference evidence="1 2" key="1">
    <citation type="submission" date="2014-06" db="EMBL/GenBank/DDBJ databases">
        <title>Saccharopolyspora rectivirgula DSM-43113 Genome sequencing.</title>
        <authorList>
            <person name="Barrera C."/>
            <person name="Millon L."/>
            <person name="Rognon B."/>
            <person name="Zaugg C."/>
            <person name="Monod M."/>
        </authorList>
    </citation>
    <scope>NUCLEOTIDE SEQUENCE [LARGE SCALE GENOMIC DNA]</scope>
    <source>
        <strain evidence="1 2">DSM 43113</strain>
    </source>
</reference>
<dbReference type="InterPro" id="IPR029033">
    <property type="entry name" value="His_PPase_superfam"/>
</dbReference>
<dbReference type="AlphaFoldDB" id="A0A073B0B5"/>